<keyword evidence="6 8" id="KW-0472">Membrane</keyword>
<feature type="transmembrane region" description="Helical" evidence="8">
    <location>
        <begin position="72"/>
        <end position="95"/>
    </location>
</feature>
<evidence type="ECO:0000256" key="3">
    <source>
        <dbReference type="ARBA" id="ARBA00022448"/>
    </source>
</evidence>
<dbReference type="OrthoDB" id="6612291at2759"/>
<dbReference type="Pfam" id="PF00083">
    <property type="entry name" value="Sugar_tr"/>
    <property type="match status" value="1"/>
</dbReference>
<dbReference type="PROSITE" id="PS00217">
    <property type="entry name" value="SUGAR_TRANSPORT_2"/>
    <property type="match status" value="1"/>
</dbReference>
<evidence type="ECO:0000313" key="10">
    <source>
        <dbReference type="EMBL" id="PSR86969.1"/>
    </source>
</evidence>
<organism evidence="10 11">
    <name type="scientific">Coniella lustricola</name>
    <dbReference type="NCBI Taxonomy" id="2025994"/>
    <lineage>
        <taxon>Eukaryota</taxon>
        <taxon>Fungi</taxon>
        <taxon>Dikarya</taxon>
        <taxon>Ascomycota</taxon>
        <taxon>Pezizomycotina</taxon>
        <taxon>Sordariomycetes</taxon>
        <taxon>Sordariomycetidae</taxon>
        <taxon>Diaporthales</taxon>
        <taxon>Schizoparmaceae</taxon>
        <taxon>Coniella</taxon>
    </lineage>
</organism>
<dbReference type="SUPFAM" id="SSF103473">
    <property type="entry name" value="MFS general substrate transporter"/>
    <property type="match status" value="1"/>
</dbReference>
<dbReference type="GO" id="GO:0005351">
    <property type="term" value="F:carbohydrate:proton symporter activity"/>
    <property type="evidence" value="ECO:0007669"/>
    <property type="project" value="TreeGrafter"/>
</dbReference>
<dbReference type="AlphaFoldDB" id="A0A2T3A8W6"/>
<comment type="subcellular location">
    <subcellularLocation>
        <location evidence="1">Membrane</location>
        <topology evidence="1">Multi-pass membrane protein</topology>
    </subcellularLocation>
</comment>
<dbReference type="PANTHER" id="PTHR48022">
    <property type="entry name" value="PLASTIDIC GLUCOSE TRANSPORTER 4"/>
    <property type="match status" value="1"/>
</dbReference>
<evidence type="ECO:0000259" key="9">
    <source>
        <dbReference type="PROSITE" id="PS50850"/>
    </source>
</evidence>
<keyword evidence="4 8" id="KW-0812">Transmembrane</keyword>
<feature type="domain" description="Major facilitator superfamily (MFS) profile" evidence="9">
    <location>
        <begin position="35"/>
        <end position="489"/>
    </location>
</feature>
<dbReference type="InterPro" id="IPR036259">
    <property type="entry name" value="MFS_trans_sf"/>
</dbReference>
<feature type="transmembrane region" description="Helical" evidence="8">
    <location>
        <begin position="107"/>
        <end position="125"/>
    </location>
</feature>
<keyword evidence="11" id="KW-1185">Reference proteome</keyword>
<dbReference type="InterPro" id="IPR005829">
    <property type="entry name" value="Sugar_transporter_CS"/>
</dbReference>
<proteinExistence type="inferred from homology"/>
<feature type="transmembrane region" description="Helical" evidence="8">
    <location>
        <begin position="461"/>
        <end position="481"/>
    </location>
</feature>
<dbReference type="InterPro" id="IPR005828">
    <property type="entry name" value="MFS_sugar_transport-like"/>
</dbReference>
<evidence type="ECO:0000256" key="7">
    <source>
        <dbReference type="RuleBase" id="RU003346"/>
    </source>
</evidence>
<reference evidence="10 11" key="1">
    <citation type="journal article" date="2018" name="Mycol. Prog.">
        <title>Coniella lustricola, a new species from submerged detritus.</title>
        <authorList>
            <person name="Raudabaugh D.B."/>
            <person name="Iturriaga T."/>
            <person name="Carver A."/>
            <person name="Mondo S."/>
            <person name="Pangilinan J."/>
            <person name="Lipzen A."/>
            <person name="He G."/>
            <person name="Amirebrahimi M."/>
            <person name="Grigoriev I.V."/>
            <person name="Miller A.N."/>
        </authorList>
    </citation>
    <scope>NUCLEOTIDE SEQUENCE [LARGE SCALE GENOMIC DNA]</scope>
    <source>
        <strain evidence="10 11">B22-T-1</strain>
    </source>
</reference>
<name>A0A2T3A8W6_9PEZI</name>
<dbReference type="FunFam" id="1.20.1250.20:FF:000134">
    <property type="entry name" value="MFS sugar transporter protein"/>
    <property type="match status" value="1"/>
</dbReference>
<dbReference type="InParanoid" id="A0A2T3A8W6"/>
<feature type="transmembrane region" description="Helical" evidence="8">
    <location>
        <begin position="31"/>
        <end position="52"/>
    </location>
</feature>
<protein>
    <submittedName>
        <fullName evidence="10">General substrate transporter</fullName>
    </submittedName>
</protein>
<comment type="similarity">
    <text evidence="2 7">Belongs to the major facilitator superfamily. Sugar transporter (TC 2.A.1.1) family.</text>
</comment>
<evidence type="ECO:0000256" key="8">
    <source>
        <dbReference type="SAM" id="Phobius"/>
    </source>
</evidence>
<dbReference type="PROSITE" id="PS50850">
    <property type="entry name" value="MFS"/>
    <property type="match status" value="1"/>
</dbReference>
<dbReference type="GO" id="GO:0016020">
    <property type="term" value="C:membrane"/>
    <property type="evidence" value="ECO:0007669"/>
    <property type="project" value="UniProtKB-SubCell"/>
</dbReference>
<keyword evidence="5 8" id="KW-1133">Transmembrane helix</keyword>
<feature type="transmembrane region" description="Helical" evidence="8">
    <location>
        <begin position="131"/>
        <end position="150"/>
    </location>
</feature>
<dbReference type="PANTHER" id="PTHR48022:SF2">
    <property type="entry name" value="PLASTIDIC GLUCOSE TRANSPORTER 4"/>
    <property type="match status" value="1"/>
</dbReference>
<evidence type="ECO:0000256" key="5">
    <source>
        <dbReference type="ARBA" id="ARBA00022989"/>
    </source>
</evidence>
<dbReference type="InterPro" id="IPR050360">
    <property type="entry name" value="MFS_Sugar_Transporters"/>
</dbReference>
<dbReference type="EMBL" id="KZ678435">
    <property type="protein sequence ID" value="PSR86969.1"/>
    <property type="molecule type" value="Genomic_DNA"/>
</dbReference>
<feature type="transmembrane region" description="Helical" evidence="8">
    <location>
        <begin position="339"/>
        <end position="359"/>
    </location>
</feature>
<evidence type="ECO:0000256" key="6">
    <source>
        <dbReference type="ARBA" id="ARBA00023136"/>
    </source>
</evidence>
<sequence>MAVLARLKQTKPIRPPAGLDPRAVRPPNLRYVYTLTAFVSLGGFLFGWNQGAMGMIIADARWIALMQPSSDWAVGFVVSVYNISCAIGALFVGALADLYGRERTLSLASLLTICGALVQALSATLTQMTLGRFIIGLGIGAFAAGVPLYISEISPPELRGRIVGIELMILCFAEMVVFFVDYACFFLPLDGWWRIPLGLQVIPAVVMAIGCWKSSWVPPSPRWLVAQERYDCALEVLTRLHGSAAAEVEMQEIRATLEEEEEEQLTVHGTSSLTIARGSNNNGSSRSWSDMFRGPVLRVTLLGAGIQFLQQITGTNAIFYYTPQLFRNGGITDPTVANLATAGVGVVLFLSAWIPIFFFDRLGRKTWLQLGLVGMFTALLGIAFLQRHAETHPGDARNYVIIAFPFLFFTSFNMSWSSGSWTYAAEIFPISLRAKGNALCTASLWISNFIVAQVTPPIMTAISWGLYLILAAINVGAFIFVRYCLVETRGKTLEEMAHLFGIEEKHGDDAQASRSSERRELLADNLIDDEDDEGEV</sequence>
<dbReference type="InterPro" id="IPR020846">
    <property type="entry name" value="MFS_dom"/>
</dbReference>
<dbReference type="PRINTS" id="PR00171">
    <property type="entry name" value="SUGRTRNSPORT"/>
</dbReference>
<dbReference type="InterPro" id="IPR003663">
    <property type="entry name" value="Sugar/inositol_transpt"/>
</dbReference>
<accession>A0A2T3A8W6</accession>
<keyword evidence="3 7" id="KW-0813">Transport</keyword>
<evidence type="ECO:0000313" key="11">
    <source>
        <dbReference type="Proteomes" id="UP000241462"/>
    </source>
</evidence>
<feature type="transmembrane region" description="Helical" evidence="8">
    <location>
        <begin position="192"/>
        <end position="212"/>
    </location>
</feature>
<evidence type="ECO:0000256" key="2">
    <source>
        <dbReference type="ARBA" id="ARBA00010992"/>
    </source>
</evidence>
<feature type="transmembrane region" description="Helical" evidence="8">
    <location>
        <begin position="398"/>
        <end position="416"/>
    </location>
</feature>
<feature type="transmembrane region" description="Helical" evidence="8">
    <location>
        <begin position="162"/>
        <end position="180"/>
    </location>
</feature>
<evidence type="ECO:0000256" key="4">
    <source>
        <dbReference type="ARBA" id="ARBA00022692"/>
    </source>
</evidence>
<dbReference type="NCBIfam" id="TIGR00879">
    <property type="entry name" value="SP"/>
    <property type="match status" value="1"/>
</dbReference>
<gene>
    <name evidence="10" type="ORF">BD289DRAFT_246513</name>
</gene>
<evidence type="ECO:0000256" key="1">
    <source>
        <dbReference type="ARBA" id="ARBA00004141"/>
    </source>
</evidence>
<feature type="transmembrane region" description="Helical" evidence="8">
    <location>
        <begin position="366"/>
        <end position="386"/>
    </location>
</feature>
<dbReference type="Proteomes" id="UP000241462">
    <property type="component" value="Unassembled WGS sequence"/>
</dbReference>
<dbReference type="Gene3D" id="1.20.1250.20">
    <property type="entry name" value="MFS general substrate transporter like domains"/>
    <property type="match status" value="1"/>
</dbReference>